<keyword evidence="1" id="KW-0611">Plant defense</keyword>
<dbReference type="OrthoDB" id="840192at2759"/>
<protein>
    <recommendedName>
        <fullName evidence="2">NB-ARC domain-containing protein</fullName>
    </recommendedName>
</protein>
<name>A0A067L499_JATCU</name>
<dbReference type="Proteomes" id="UP000027138">
    <property type="component" value="Unassembled WGS sequence"/>
</dbReference>
<sequence length="163" mass="18530">MMHVHNELLRNATFGNVYWFTASEDFSIHKLQNEIAKEVGLDFEEEDKRKRATKLHKGILRRKQCVIVLDGLSSSFDQDDVGIPSQVKGCKLIITTRSLMLCRRMDCRETIKIEPLSVAEAETLFKEKLGVKNPVTSGVEEIAEEVVEECEGLPSKLLVLLRK</sequence>
<evidence type="ECO:0000313" key="4">
    <source>
        <dbReference type="Proteomes" id="UP000027138"/>
    </source>
</evidence>
<proteinExistence type="predicted"/>
<dbReference type="PANTHER" id="PTHR33463:SF209">
    <property type="entry name" value="DISEASE RESISTANCE PROTEIN RPS2-LIKE"/>
    <property type="match status" value="1"/>
</dbReference>
<dbReference type="Gene3D" id="3.40.50.300">
    <property type="entry name" value="P-loop containing nucleotide triphosphate hydrolases"/>
    <property type="match status" value="1"/>
</dbReference>
<evidence type="ECO:0000256" key="1">
    <source>
        <dbReference type="ARBA" id="ARBA00022821"/>
    </source>
</evidence>
<reference evidence="3 4" key="1">
    <citation type="journal article" date="2014" name="PLoS ONE">
        <title>Global Analysis of Gene Expression Profiles in Physic Nut (Jatropha curcas L.) Seedlings Exposed to Salt Stress.</title>
        <authorList>
            <person name="Zhang L."/>
            <person name="Zhang C."/>
            <person name="Wu P."/>
            <person name="Chen Y."/>
            <person name="Li M."/>
            <person name="Jiang H."/>
            <person name="Wu G."/>
        </authorList>
    </citation>
    <scope>NUCLEOTIDE SEQUENCE [LARGE SCALE GENOMIC DNA]</scope>
    <source>
        <strain evidence="4">cv. GZQX0401</strain>
        <tissue evidence="3">Young leaves</tissue>
    </source>
</reference>
<feature type="domain" description="NB-ARC" evidence="2">
    <location>
        <begin position="6"/>
        <end position="130"/>
    </location>
</feature>
<dbReference type="AlphaFoldDB" id="A0A067L499"/>
<dbReference type="InterPro" id="IPR002182">
    <property type="entry name" value="NB-ARC"/>
</dbReference>
<dbReference type="STRING" id="180498.A0A067L499"/>
<dbReference type="PANTHER" id="PTHR33463">
    <property type="entry name" value="NB-ARC DOMAIN-CONTAINING PROTEIN-RELATED"/>
    <property type="match status" value="1"/>
</dbReference>
<keyword evidence="4" id="KW-1185">Reference proteome</keyword>
<dbReference type="InterPro" id="IPR050905">
    <property type="entry name" value="Plant_NBS-LRR"/>
</dbReference>
<dbReference type="InterPro" id="IPR027417">
    <property type="entry name" value="P-loop_NTPase"/>
</dbReference>
<dbReference type="SUPFAM" id="SSF52540">
    <property type="entry name" value="P-loop containing nucleoside triphosphate hydrolases"/>
    <property type="match status" value="1"/>
</dbReference>
<organism evidence="3 4">
    <name type="scientific">Jatropha curcas</name>
    <name type="common">Barbados nut</name>
    <dbReference type="NCBI Taxonomy" id="180498"/>
    <lineage>
        <taxon>Eukaryota</taxon>
        <taxon>Viridiplantae</taxon>
        <taxon>Streptophyta</taxon>
        <taxon>Embryophyta</taxon>
        <taxon>Tracheophyta</taxon>
        <taxon>Spermatophyta</taxon>
        <taxon>Magnoliopsida</taxon>
        <taxon>eudicotyledons</taxon>
        <taxon>Gunneridae</taxon>
        <taxon>Pentapetalae</taxon>
        <taxon>rosids</taxon>
        <taxon>fabids</taxon>
        <taxon>Malpighiales</taxon>
        <taxon>Euphorbiaceae</taxon>
        <taxon>Crotonoideae</taxon>
        <taxon>Jatropheae</taxon>
        <taxon>Jatropha</taxon>
    </lineage>
</organism>
<evidence type="ECO:0000313" key="3">
    <source>
        <dbReference type="EMBL" id="KDP38929.1"/>
    </source>
</evidence>
<dbReference type="Pfam" id="PF00931">
    <property type="entry name" value="NB-ARC"/>
    <property type="match status" value="1"/>
</dbReference>
<gene>
    <name evidence="3" type="ORF">JCGZ_00686</name>
</gene>
<dbReference type="EMBL" id="KK914353">
    <property type="protein sequence ID" value="KDP38929.1"/>
    <property type="molecule type" value="Genomic_DNA"/>
</dbReference>
<evidence type="ECO:0000259" key="2">
    <source>
        <dbReference type="Pfam" id="PF00931"/>
    </source>
</evidence>
<accession>A0A067L499</accession>
<dbReference type="GO" id="GO:0043531">
    <property type="term" value="F:ADP binding"/>
    <property type="evidence" value="ECO:0007669"/>
    <property type="project" value="InterPro"/>
</dbReference>